<gene>
    <name evidence="2" type="ORF">IU449_11995</name>
</gene>
<evidence type="ECO:0000313" key="3">
    <source>
        <dbReference type="Proteomes" id="UP000707731"/>
    </source>
</evidence>
<feature type="compositionally biased region" description="Polar residues" evidence="1">
    <location>
        <begin position="137"/>
        <end position="160"/>
    </location>
</feature>
<evidence type="ECO:0000313" key="2">
    <source>
        <dbReference type="EMBL" id="MBF6355255.1"/>
    </source>
</evidence>
<dbReference type="Gene3D" id="1.10.357.10">
    <property type="entry name" value="Tetracycline Repressor, domain 2"/>
    <property type="match status" value="1"/>
</dbReference>
<name>A0ABS0D9W5_9NOCA</name>
<keyword evidence="3" id="KW-1185">Reference proteome</keyword>
<dbReference type="Proteomes" id="UP000707731">
    <property type="component" value="Unassembled WGS sequence"/>
</dbReference>
<dbReference type="EMBL" id="JADLQN010000001">
    <property type="protein sequence ID" value="MBF6355255.1"/>
    <property type="molecule type" value="Genomic_DNA"/>
</dbReference>
<feature type="region of interest" description="Disordered" evidence="1">
    <location>
        <begin position="1"/>
        <end position="33"/>
    </location>
</feature>
<feature type="region of interest" description="Disordered" evidence="1">
    <location>
        <begin position="118"/>
        <end position="167"/>
    </location>
</feature>
<accession>A0ABS0D9W5</accession>
<comment type="caution">
    <text evidence="2">The sequence shown here is derived from an EMBL/GenBank/DDBJ whole genome shotgun (WGS) entry which is preliminary data.</text>
</comment>
<evidence type="ECO:0000256" key="1">
    <source>
        <dbReference type="SAM" id="MobiDB-lite"/>
    </source>
</evidence>
<reference evidence="2 3" key="1">
    <citation type="submission" date="2020-10" db="EMBL/GenBank/DDBJ databases">
        <title>Identification of Nocardia species via Next-generation sequencing and recognition of intraspecies genetic diversity.</title>
        <authorList>
            <person name="Li P."/>
            <person name="Li P."/>
            <person name="Lu B."/>
        </authorList>
    </citation>
    <scope>NUCLEOTIDE SEQUENCE [LARGE SCALE GENOMIC DNA]</scope>
    <source>
        <strain evidence="2 3">BJ06-0143</strain>
    </source>
</reference>
<organism evidence="2 3">
    <name type="scientific">Nocardia higoensis</name>
    <dbReference type="NCBI Taxonomy" id="228599"/>
    <lineage>
        <taxon>Bacteria</taxon>
        <taxon>Bacillati</taxon>
        <taxon>Actinomycetota</taxon>
        <taxon>Actinomycetes</taxon>
        <taxon>Mycobacteriales</taxon>
        <taxon>Nocardiaceae</taxon>
        <taxon>Nocardia</taxon>
    </lineage>
</organism>
<proteinExistence type="predicted"/>
<protein>
    <submittedName>
        <fullName evidence="2">Uncharacterized protein</fullName>
    </submittedName>
</protein>
<dbReference type="RefSeq" id="WP_195001873.1">
    <property type="nucleotide sequence ID" value="NZ_JADLQN010000001.1"/>
</dbReference>
<sequence length="167" mass="17515">MESSTSAINGFDWSPDTVPPENNDAVPTAPFDQEPRPRYLLRRSGIDVVISGRLLLAVLDRLTELTAAAMDAAKPDEGPAAEALLRVFEAAAKESGRYAALLQRIDALPVTAREDWLGTRRSRTESGGGSGADRTRASSAAGSPPTGWSSPRSTSPTRHATSAAAAG</sequence>